<protein>
    <submittedName>
        <fullName evidence="1">Uncharacterized protein</fullName>
    </submittedName>
</protein>
<dbReference type="AlphaFoldDB" id="A0A0A8YED8"/>
<reference evidence="1" key="2">
    <citation type="journal article" date="2015" name="Data Brief">
        <title>Shoot transcriptome of the giant reed, Arundo donax.</title>
        <authorList>
            <person name="Barrero R.A."/>
            <person name="Guerrero F.D."/>
            <person name="Moolhuijzen P."/>
            <person name="Goolsby J.A."/>
            <person name="Tidwell J."/>
            <person name="Bellgard S.E."/>
            <person name="Bellgard M.I."/>
        </authorList>
    </citation>
    <scope>NUCLEOTIDE SEQUENCE</scope>
    <source>
        <tissue evidence="1">Shoot tissue taken approximately 20 cm above the soil surface</tissue>
    </source>
</reference>
<proteinExistence type="predicted"/>
<organism evidence="1">
    <name type="scientific">Arundo donax</name>
    <name type="common">Giant reed</name>
    <name type="synonym">Donax arundinaceus</name>
    <dbReference type="NCBI Taxonomy" id="35708"/>
    <lineage>
        <taxon>Eukaryota</taxon>
        <taxon>Viridiplantae</taxon>
        <taxon>Streptophyta</taxon>
        <taxon>Embryophyta</taxon>
        <taxon>Tracheophyta</taxon>
        <taxon>Spermatophyta</taxon>
        <taxon>Magnoliopsida</taxon>
        <taxon>Liliopsida</taxon>
        <taxon>Poales</taxon>
        <taxon>Poaceae</taxon>
        <taxon>PACMAD clade</taxon>
        <taxon>Arundinoideae</taxon>
        <taxon>Arundineae</taxon>
        <taxon>Arundo</taxon>
    </lineage>
</organism>
<evidence type="ECO:0000313" key="1">
    <source>
        <dbReference type="EMBL" id="JAD21532.1"/>
    </source>
</evidence>
<dbReference type="EMBL" id="GBRH01276363">
    <property type="protein sequence ID" value="JAD21532.1"/>
    <property type="molecule type" value="Transcribed_RNA"/>
</dbReference>
<accession>A0A0A8YED8</accession>
<name>A0A0A8YED8_ARUDO</name>
<sequence length="55" mass="5339">MVLSALSCSAFRSRVSAAVPSIPGGGGVSAAATAWWPLPLAAAAAADFFLAMAAC</sequence>
<reference evidence="1" key="1">
    <citation type="submission" date="2014-09" db="EMBL/GenBank/DDBJ databases">
        <authorList>
            <person name="Magalhaes I.L.F."/>
            <person name="Oliveira U."/>
            <person name="Santos F.R."/>
            <person name="Vidigal T.H.D.A."/>
            <person name="Brescovit A.D."/>
            <person name="Santos A.J."/>
        </authorList>
    </citation>
    <scope>NUCLEOTIDE SEQUENCE</scope>
    <source>
        <tissue evidence="1">Shoot tissue taken approximately 20 cm above the soil surface</tissue>
    </source>
</reference>